<evidence type="ECO:0000259" key="3">
    <source>
        <dbReference type="Pfam" id="PF06761"/>
    </source>
</evidence>
<dbReference type="Pfam" id="PF06761">
    <property type="entry name" value="IcmF-related"/>
    <property type="match status" value="1"/>
</dbReference>
<dbReference type="InterPro" id="IPR053156">
    <property type="entry name" value="T6SS_TssM-like"/>
</dbReference>
<evidence type="ECO:0000313" key="6">
    <source>
        <dbReference type="EMBL" id="SIO68668.1"/>
    </source>
</evidence>
<feature type="domain" description="Type VI secretion system component TssM1 N-terminal" evidence="4">
    <location>
        <begin position="211"/>
        <end position="467"/>
    </location>
</feature>
<dbReference type="Pfam" id="PF06744">
    <property type="entry name" value="IcmF_C"/>
    <property type="match status" value="1"/>
</dbReference>
<name>A0A1N6LIQ5_9BURK</name>
<evidence type="ECO:0000259" key="2">
    <source>
        <dbReference type="Pfam" id="PF06744"/>
    </source>
</evidence>
<dbReference type="SUPFAM" id="SSF52540">
    <property type="entry name" value="P-loop containing nucleoside triphosphate hydrolases"/>
    <property type="match status" value="1"/>
</dbReference>
<dbReference type="PANTHER" id="PTHR36153">
    <property type="entry name" value="INNER MEMBRANE PROTEIN-RELATED"/>
    <property type="match status" value="1"/>
</dbReference>
<feature type="domain" description="Type VI secretion system IcmF C-terminal" evidence="2">
    <location>
        <begin position="1081"/>
        <end position="1184"/>
    </location>
</feature>
<feature type="domain" description="IcmF-related" evidence="3">
    <location>
        <begin position="521"/>
        <end position="830"/>
    </location>
</feature>
<keyword evidence="1" id="KW-1133">Transmembrane helix</keyword>
<accession>A0A1N6LIQ5</accession>
<keyword evidence="7" id="KW-1185">Reference proteome</keyword>
<gene>
    <name evidence="6" type="ORF">SAMN05444165_7627</name>
</gene>
<evidence type="ECO:0000256" key="1">
    <source>
        <dbReference type="SAM" id="Phobius"/>
    </source>
</evidence>
<organism evidence="6 7">
    <name type="scientific">Paraburkholderia phenazinium</name>
    <dbReference type="NCBI Taxonomy" id="60549"/>
    <lineage>
        <taxon>Bacteria</taxon>
        <taxon>Pseudomonadati</taxon>
        <taxon>Pseudomonadota</taxon>
        <taxon>Betaproteobacteria</taxon>
        <taxon>Burkholderiales</taxon>
        <taxon>Burkholderiaceae</taxon>
        <taxon>Paraburkholderia</taxon>
    </lineage>
</organism>
<feature type="transmembrane region" description="Helical" evidence="1">
    <location>
        <begin position="44"/>
        <end position="66"/>
    </location>
</feature>
<sequence>MNVLKRLLGLLLSREAWVLAGLLLLVPVVWVYGPLLAIGDIRPLAAAGARCLCIGLVLLVWLAWVIHRSPARPASEGVLARLRRRQATPRDNPAGDADGERIAELRTRFREALHLLRHATVHAGRFSAWLDRLTGQYVYRLPWYLVVGSSGAGKTAALVNGGLEWSIAEQSGEAASRRVEPTQQCRWWFSNDAVLVDTPGPYLEAADAGERRGAEWGELLALLRKYRPRQPVNGVLLMVGIDDLLALNEADRASYATRLRKPLQLLQAKLDVRVPIYLCFTRMDRLSGFSDYFSGLNRDDRAQVWGMAATPEDTTPGHSGWLSGAAFDALARRLTDGLRDVLIADPDLDSRARAYLFPQQFASLKEVIGDFCQTLFRHSPIETNPRARGIYFTSAQQNGPTLDRVLTPIRQALQVPDATPVRDAAHRSRSYFLKQFLHDAVFADAGWAGVSRSVRRRRLMLHASVVALLGLVLLTLLCGWTFSYWNNRAYLGEVNAHVAALDQQTQQPLELAGGALLPLVPLLDALRSLPRSERFQLDAPSFLRYRMGLYQGRKTGDAADAVYRRALDERLLPQAATRLEKILATAPADDSEFSYDALKAYLMLHDAAHYDAGFLTAWLMLDAEKTLPSNTAPDETARLAAHLTNLFGSHTVSSPFALNESLVNSVRERLVRDSLAQRTYHLLRRELLRSAGGETVSVVSAGGPQAGLVFTRHSGKPLTDGIPALYTYQGYWDVFAKRVDGATTRLENEEPWVLGIRPEPQGEEARRKQWIAEVKRAYLNDYIDIWDAYLNDVGLIDSKSLAQSIQIARTLSAPDSPLRQFLQVAANETTLLRTRSSGPAATGQAPKGGAEAGQALSALFGSGSSGQPQYDDARPESIVDTHFEPLRRLVAATGSGGDAGAAPLESNLRLLDELYGYLSSANAALSSGAPAPQTDVFDKLRADADRMPTPLRNMFGDLSRSAAGQINGAARQNLAHDAQGSIGKACRQTIAGRYPFARDAGRDVALDDFSRFFAAGGLMDSFFQKNLAAQTDTGASRWTFRRNLAGGMPADTHLLGAFQNADTIRNVFFAGNATAPSLQIELTPLDLDPGITQYSLDVDGQTIRYAHGPQIPATVKWPGSRGANLVSLQISTPNGSDGLQTQGPWALHRLLDKARITPGAAPESFVATFDFSGRKLALRVTASSSYNPFRLSQMEAFACPS</sequence>
<reference evidence="6 7" key="1">
    <citation type="submission" date="2016-11" db="EMBL/GenBank/DDBJ databases">
        <authorList>
            <person name="Jaros S."/>
            <person name="Januszkiewicz K."/>
            <person name="Wedrychowicz H."/>
        </authorList>
    </citation>
    <scope>NUCLEOTIDE SEQUENCE [LARGE SCALE GENOMIC DNA]</scope>
    <source>
        <strain evidence="6 7">GAS95</strain>
    </source>
</reference>
<evidence type="ECO:0000313" key="7">
    <source>
        <dbReference type="Proteomes" id="UP000185151"/>
    </source>
</evidence>
<evidence type="ECO:0000259" key="4">
    <source>
        <dbReference type="Pfam" id="PF14331"/>
    </source>
</evidence>
<evidence type="ECO:0000259" key="5">
    <source>
        <dbReference type="Pfam" id="PF21070"/>
    </source>
</evidence>
<dbReference type="AlphaFoldDB" id="A0A1N6LIQ5"/>
<dbReference type="PANTHER" id="PTHR36153:SF1">
    <property type="entry name" value="TYPE VI SECRETION SYSTEM COMPONENT TSSM1"/>
    <property type="match status" value="1"/>
</dbReference>
<dbReference type="InterPro" id="IPR025743">
    <property type="entry name" value="TssM1_N"/>
</dbReference>
<dbReference type="InterPro" id="IPR010623">
    <property type="entry name" value="IcmF_C"/>
</dbReference>
<dbReference type="Proteomes" id="UP000185151">
    <property type="component" value="Unassembled WGS sequence"/>
</dbReference>
<keyword evidence="1" id="KW-0472">Membrane</keyword>
<dbReference type="Pfam" id="PF14331">
    <property type="entry name" value="IcmF-related_N"/>
    <property type="match status" value="1"/>
</dbReference>
<dbReference type="RefSeq" id="WP_074302634.1">
    <property type="nucleotide sequence ID" value="NZ_FSRU01000003.1"/>
</dbReference>
<dbReference type="InterPro" id="IPR027417">
    <property type="entry name" value="P-loop_NTPase"/>
</dbReference>
<dbReference type="InterPro" id="IPR048677">
    <property type="entry name" value="TssM1_hel"/>
</dbReference>
<keyword evidence="1" id="KW-0812">Transmembrane</keyword>
<dbReference type="InterPro" id="IPR017731">
    <property type="entry name" value="TssM1-like"/>
</dbReference>
<dbReference type="EMBL" id="FSRU01000003">
    <property type="protein sequence ID" value="SIO68668.1"/>
    <property type="molecule type" value="Genomic_DNA"/>
</dbReference>
<dbReference type="Pfam" id="PF21070">
    <property type="entry name" value="IcmF_helical"/>
    <property type="match status" value="1"/>
</dbReference>
<dbReference type="CDD" id="cd00882">
    <property type="entry name" value="Ras_like_GTPase"/>
    <property type="match status" value="1"/>
</dbReference>
<feature type="transmembrane region" description="Helical" evidence="1">
    <location>
        <begin position="16"/>
        <end position="38"/>
    </location>
</feature>
<feature type="transmembrane region" description="Helical" evidence="1">
    <location>
        <begin position="459"/>
        <end position="485"/>
    </location>
</feature>
<proteinExistence type="predicted"/>
<feature type="domain" description="Type VI secretion system component TssM1 helical" evidence="5">
    <location>
        <begin position="972"/>
        <end position="1070"/>
    </location>
</feature>
<protein>
    <submittedName>
        <fullName evidence="6">Type VI secretion system protein ImpL</fullName>
    </submittedName>
</protein>
<dbReference type="NCBIfam" id="TIGR03348">
    <property type="entry name" value="VI_IcmF"/>
    <property type="match status" value="1"/>
</dbReference>
<dbReference type="OrthoDB" id="9758229at2"/>
<dbReference type="InterPro" id="IPR009612">
    <property type="entry name" value="IcmF-rel"/>
</dbReference>